<reference evidence="1" key="1">
    <citation type="submission" date="2018-05" db="EMBL/GenBank/DDBJ databases">
        <authorList>
            <person name="Lanie J.A."/>
            <person name="Ng W.-L."/>
            <person name="Kazmierczak K.M."/>
            <person name="Andrzejewski T.M."/>
            <person name="Davidsen T.M."/>
            <person name="Wayne K.J."/>
            <person name="Tettelin H."/>
            <person name="Glass J.I."/>
            <person name="Rusch D."/>
            <person name="Podicherti R."/>
            <person name="Tsui H.-C.T."/>
            <person name="Winkler M.E."/>
        </authorList>
    </citation>
    <scope>NUCLEOTIDE SEQUENCE</scope>
</reference>
<protein>
    <recommendedName>
        <fullName evidence="2">DUF3764 domain-containing protein</fullName>
    </recommendedName>
</protein>
<dbReference type="EMBL" id="UINC01004875">
    <property type="protein sequence ID" value="SVA17490.1"/>
    <property type="molecule type" value="Genomic_DNA"/>
</dbReference>
<name>A0A381TN49_9ZZZZ</name>
<gene>
    <name evidence="1" type="ORF">METZ01_LOCUS70344</name>
</gene>
<proteinExistence type="predicted"/>
<dbReference type="AlphaFoldDB" id="A0A381TN49"/>
<sequence>MKIIISAELTKGYELWKNLFLSTDSQREKYGVKVLAYGHAQDNENKIYQVIEVESMEKMQEGLQDPEIAKLRTDAGVNLDSQEVVFLVE</sequence>
<organism evidence="1">
    <name type="scientific">marine metagenome</name>
    <dbReference type="NCBI Taxonomy" id="408172"/>
    <lineage>
        <taxon>unclassified sequences</taxon>
        <taxon>metagenomes</taxon>
        <taxon>ecological metagenomes</taxon>
    </lineage>
</organism>
<evidence type="ECO:0000313" key="1">
    <source>
        <dbReference type="EMBL" id="SVA17490.1"/>
    </source>
</evidence>
<accession>A0A381TN49</accession>
<evidence type="ECO:0008006" key="2">
    <source>
        <dbReference type="Google" id="ProtNLM"/>
    </source>
</evidence>